<feature type="transmembrane region" description="Helical" evidence="12">
    <location>
        <begin position="363"/>
        <end position="382"/>
    </location>
</feature>
<dbReference type="PANTHER" id="PTHR43806">
    <property type="entry name" value="PEPTIDASE S8"/>
    <property type="match status" value="1"/>
</dbReference>
<dbReference type="InterPro" id="IPR050131">
    <property type="entry name" value="Peptidase_S8_subtilisin-like"/>
</dbReference>
<dbReference type="NCBIfam" id="TIGR03921">
    <property type="entry name" value="T7SS_mycosin"/>
    <property type="match status" value="1"/>
</dbReference>
<evidence type="ECO:0000256" key="10">
    <source>
        <dbReference type="PROSITE-ProRule" id="PRU01240"/>
    </source>
</evidence>
<keyword evidence="3" id="KW-1003">Cell membrane</keyword>
<feature type="chain" id="PRO_5037255484" evidence="13">
    <location>
        <begin position="27"/>
        <end position="394"/>
    </location>
</feature>
<dbReference type="InterPro" id="IPR000209">
    <property type="entry name" value="Peptidase_S8/S53_dom"/>
</dbReference>
<dbReference type="PROSITE" id="PS00136">
    <property type="entry name" value="SUBTILASE_ASP"/>
    <property type="match status" value="1"/>
</dbReference>
<dbReference type="InterPro" id="IPR023834">
    <property type="entry name" value="T7SS_pept_S8A_mycosin"/>
</dbReference>
<keyword evidence="9 12" id="KW-0472">Membrane</keyword>
<dbReference type="InterPro" id="IPR022398">
    <property type="entry name" value="Peptidase_S8_His-AS"/>
</dbReference>
<name>A0A931E3N6_9CORY</name>
<protein>
    <submittedName>
        <fullName evidence="15">Membrane-anchored mycosin MYCP</fullName>
        <ecNumber evidence="15">3.4.21.-</ecNumber>
    </submittedName>
</protein>
<evidence type="ECO:0000256" key="9">
    <source>
        <dbReference type="ARBA" id="ARBA00023136"/>
    </source>
</evidence>
<dbReference type="InterPro" id="IPR036852">
    <property type="entry name" value="Peptidase_S8/S53_dom_sf"/>
</dbReference>
<evidence type="ECO:0000256" key="8">
    <source>
        <dbReference type="ARBA" id="ARBA00022989"/>
    </source>
</evidence>
<organism evidence="15 16">
    <name type="scientific">Corynebacterium aquatimens</name>
    <dbReference type="NCBI Taxonomy" id="1190508"/>
    <lineage>
        <taxon>Bacteria</taxon>
        <taxon>Bacillati</taxon>
        <taxon>Actinomycetota</taxon>
        <taxon>Actinomycetes</taxon>
        <taxon>Mycobacteriales</taxon>
        <taxon>Corynebacteriaceae</taxon>
        <taxon>Corynebacterium</taxon>
    </lineage>
</organism>
<evidence type="ECO:0000256" key="1">
    <source>
        <dbReference type="ARBA" id="ARBA00004162"/>
    </source>
</evidence>
<keyword evidence="13" id="KW-0732">Signal</keyword>
<dbReference type="PANTHER" id="PTHR43806:SF11">
    <property type="entry name" value="CEREVISIN-RELATED"/>
    <property type="match status" value="1"/>
</dbReference>
<comment type="caution">
    <text evidence="15">The sequence shown here is derived from an EMBL/GenBank/DDBJ whole genome shotgun (WGS) entry which is preliminary data.</text>
</comment>
<keyword evidence="6 10" id="KW-0378">Hydrolase</keyword>
<evidence type="ECO:0000256" key="3">
    <source>
        <dbReference type="ARBA" id="ARBA00022475"/>
    </source>
</evidence>
<evidence type="ECO:0000256" key="13">
    <source>
        <dbReference type="SAM" id="SignalP"/>
    </source>
</evidence>
<accession>A0A931E3N6</accession>
<comment type="similarity">
    <text evidence="2 10 11">Belongs to the peptidase S8 family.</text>
</comment>
<dbReference type="PRINTS" id="PR00723">
    <property type="entry name" value="SUBTILISIN"/>
</dbReference>
<dbReference type="GO" id="GO:0006508">
    <property type="term" value="P:proteolysis"/>
    <property type="evidence" value="ECO:0007669"/>
    <property type="project" value="UniProtKB-KW"/>
</dbReference>
<evidence type="ECO:0000256" key="11">
    <source>
        <dbReference type="RuleBase" id="RU003355"/>
    </source>
</evidence>
<evidence type="ECO:0000313" key="16">
    <source>
        <dbReference type="Proteomes" id="UP000658613"/>
    </source>
</evidence>
<feature type="domain" description="Peptidase S8/S53" evidence="14">
    <location>
        <begin position="55"/>
        <end position="319"/>
    </location>
</feature>
<dbReference type="Proteomes" id="UP000658613">
    <property type="component" value="Unassembled WGS sequence"/>
</dbReference>
<dbReference type="InterPro" id="IPR015500">
    <property type="entry name" value="Peptidase_S8_subtilisin-rel"/>
</dbReference>
<dbReference type="Gene3D" id="3.40.50.200">
    <property type="entry name" value="Peptidase S8/S53 domain"/>
    <property type="match status" value="1"/>
</dbReference>
<evidence type="ECO:0000256" key="5">
    <source>
        <dbReference type="ARBA" id="ARBA00022692"/>
    </source>
</evidence>
<reference evidence="15" key="1">
    <citation type="submission" date="2020-11" db="EMBL/GenBank/DDBJ databases">
        <title>Sequencing the genomes of 1000 actinobacteria strains.</title>
        <authorList>
            <person name="Klenk H.-P."/>
        </authorList>
    </citation>
    <scope>NUCLEOTIDE SEQUENCE</scope>
    <source>
        <strain evidence="15">DSM 45632</strain>
    </source>
</reference>
<evidence type="ECO:0000256" key="4">
    <source>
        <dbReference type="ARBA" id="ARBA00022670"/>
    </source>
</evidence>
<evidence type="ECO:0000256" key="12">
    <source>
        <dbReference type="SAM" id="Phobius"/>
    </source>
</evidence>
<dbReference type="RefSeq" id="WP_231375574.1">
    <property type="nucleotide sequence ID" value="NZ_CP046980.1"/>
</dbReference>
<evidence type="ECO:0000256" key="2">
    <source>
        <dbReference type="ARBA" id="ARBA00011073"/>
    </source>
</evidence>
<proteinExistence type="inferred from homology"/>
<keyword evidence="4 10" id="KW-0645">Protease</keyword>
<gene>
    <name evidence="15" type="ORF">IW254_002009</name>
</gene>
<evidence type="ECO:0000256" key="7">
    <source>
        <dbReference type="ARBA" id="ARBA00022825"/>
    </source>
</evidence>
<dbReference type="PROSITE" id="PS51892">
    <property type="entry name" value="SUBTILASE"/>
    <property type="match status" value="1"/>
</dbReference>
<evidence type="ECO:0000259" key="14">
    <source>
        <dbReference type="Pfam" id="PF00082"/>
    </source>
</evidence>
<dbReference type="GO" id="GO:0005886">
    <property type="term" value="C:plasma membrane"/>
    <property type="evidence" value="ECO:0007669"/>
    <property type="project" value="UniProtKB-SubCell"/>
</dbReference>
<dbReference type="AlphaFoldDB" id="A0A931E3N6"/>
<sequence length="394" mass="41058">MGFTVALVLLLLPFLGSPLMIPQAAAQDTACAQPAPVEPPRAPDSLIPLRQIATGKGMRVAVIDTGVSRHPELDQLAPGKDFVTPDEPNPLWDCDGHGTIVAGIIASTTLGVAPDAQIISIRQSSAHFRQRRDEPQDEDAPLAAGTMATLTDAIHDAVDHRAHVINISLVSCVEPALAARVDTRGLAHALRRAEESGALVIAAAGNATSTCPPGSTVYPALFPTVVAVGARADSYTMADYSLPHQRIVSAPGTAPVGLSLTGQGWSHGVAGAHGAVTPFTGTSFATPVVSGTAALLRQRYPKATPAQLREILYASADPNGGAIDPFTALTHVPPWAAERVDERPPLRVRPVTSQQSPTPQRSITVALGLVLAGLICLAGYGLRSLTTSPRQREP</sequence>
<dbReference type="PROSITE" id="PS00138">
    <property type="entry name" value="SUBTILASE_SER"/>
    <property type="match status" value="1"/>
</dbReference>
<evidence type="ECO:0000313" key="15">
    <source>
        <dbReference type="EMBL" id="MBG6123040.1"/>
    </source>
</evidence>
<dbReference type="Pfam" id="PF00082">
    <property type="entry name" value="Peptidase_S8"/>
    <property type="match status" value="1"/>
</dbReference>
<feature type="active site" description="Charge relay system" evidence="10">
    <location>
        <position position="283"/>
    </location>
</feature>
<dbReference type="EMBL" id="JADOUE010000001">
    <property type="protein sequence ID" value="MBG6123040.1"/>
    <property type="molecule type" value="Genomic_DNA"/>
</dbReference>
<keyword evidence="7 10" id="KW-0720">Serine protease</keyword>
<keyword evidence="5 12" id="KW-0812">Transmembrane</keyword>
<feature type="signal peptide" evidence="13">
    <location>
        <begin position="1"/>
        <end position="26"/>
    </location>
</feature>
<evidence type="ECO:0000256" key="6">
    <source>
        <dbReference type="ARBA" id="ARBA00022801"/>
    </source>
</evidence>
<dbReference type="SUPFAM" id="SSF52743">
    <property type="entry name" value="Subtilisin-like"/>
    <property type="match status" value="1"/>
</dbReference>
<comment type="subcellular location">
    <subcellularLocation>
        <location evidence="1">Cell membrane</location>
        <topology evidence="1">Single-pass membrane protein</topology>
    </subcellularLocation>
</comment>
<dbReference type="GO" id="GO:0004252">
    <property type="term" value="F:serine-type endopeptidase activity"/>
    <property type="evidence" value="ECO:0007669"/>
    <property type="project" value="UniProtKB-UniRule"/>
</dbReference>
<feature type="active site" description="Charge relay system" evidence="10">
    <location>
        <position position="64"/>
    </location>
</feature>
<dbReference type="PROSITE" id="PS00137">
    <property type="entry name" value="SUBTILASE_HIS"/>
    <property type="match status" value="1"/>
</dbReference>
<keyword evidence="8 12" id="KW-1133">Transmembrane helix</keyword>
<feature type="active site" description="Charge relay system" evidence="10">
    <location>
        <position position="97"/>
    </location>
</feature>
<dbReference type="EC" id="3.4.21.-" evidence="15"/>
<dbReference type="InterPro" id="IPR023827">
    <property type="entry name" value="Peptidase_S8_Asp-AS"/>
</dbReference>
<dbReference type="InterPro" id="IPR023828">
    <property type="entry name" value="Peptidase_S8_Ser-AS"/>
</dbReference>
<keyword evidence="16" id="KW-1185">Reference proteome</keyword>